<dbReference type="InterPro" id="IPR004988">
    <property type="entry name" value="DUF273"/>
</dbReference>
<dbReference type="AlphaFoldDB" id="A0AAE0ESS1"/>
<proteinExistence type="predicted"/>
<name>A0AAE0ESS1_9CHLO</name>
<gene>
    <name evidence="1" type="ORF">CYMTET_50494</name>
</gene>
<dbReference type="EMBL" id="LGRX02033870">
    <property type="protein sequence ID" value="KAK3239588.1"/>
    <property type="molecule type" value="Genomic_DNA"/>
</dbReference>
<protein>
    <submittedName>
        <fullName evidence="1">Uncharacterized protein</fullName>
    </submittedName>
</protein>
<dbReference type="Pfam" id="PF03314">
    <property type="entry name" value="DUF273"/>
    <property type="match status" value="1"/>
</dbReference>
<accession>A0AAE0ESS1</accession>
<reference evidence="1 2" key="1">
    <citation type="journal article" date="2015" name="Genome Biol. Evol.">
        <title>Comparative Genomics of a Bacterivorous Green Alga Reveals Evolutionary Causalities and Consequences of Phago-Mixotrophic Mode of Nutrition.</title>
        <authorList>
            <person name="Burns J.A."/>
            <person name="Paasch A."/>
            <person name="Narechania A."/>
            <person name="Kim E."/>
        </authorList>
    </citation>
    <scope>NUCLEOTIDE SEQUENCE [LARGE SCALE GENOMIC DNA]</scope>
    <source>
        <strain evidence="1 2">PLY_AMNH</strain>
    </source>
</reference>
<dbReference type="PANTHER" id="PTHR31562">
    <property type="entry name" value="PROTEIN CBG18972"/>
    <property type="match status" value="1"/>
</dbReference>
<evidence type="ECO:0000313" key="2">
    <source>
        <dbReference type="Proteomes" id="UP001190700"/>
    </source>
</evidence>
<dbReference type="PANTHER" id="PTHR31562:SF4">
    <property type="entry name" value="DUF268 DOMAIN-CONTAINING PROTEIN-RELATED"/>
    <property type="match status" value="1"/>
</dbReference>
<evidence type="ECO:0000313" key="1">
    <source>
        <dbReference type="EMBL" id="KAK3239588.1"/>
    </source>
</evidence>
<organism evidence="1 2">
    <name type="scientific">Cymbomonas tetramitiformis</name>
    <dbReference type="NCBI Taxonomy" id="36881"/>
    <lineage>
        <taxon>Eukaryota</taxon>
        <taxon>Viridiplantae</taxon>
        <taxon>Chlorophyta</taxon>
        <taxon>Pyramimonadophyceae</taxon>
        <taxon>Pyramimonadales</taxon>
        <taxon>Pyramimonadaceae</taxon>
        <taxon>Cymbomonas</taxon>
    </lineage>
</organism>
<comment type="caution">
    <text evidence="1">The sequence shown here is derived from an EMBL/GenBank/DDBJ whole genome shotgun (WGS) entry which is preliminary data.</text>
</comment>
<keyword evidence="2" id="KW-1185">Reference proteome</keyword>
<sequence length="234" mass="26725">MLATQSTMPSPQVFAPSMPPPLILKLMENESMGETYRFLGNKSKSSNDVVARTSDALPLRIALVQTVGDGHSMEKYRWSHSNVACYAAAHGYYHFIETGVFLPERHFFYGRLAAIRKYLPRFDWVVALDGDVVVGNFSQQLEPLLTREMGIDLIAQRRENSEVHMAAAAFRNTEWTTNFIHYWLSLSRGGLEHLNYDNGDFMQALAHHLFGPDNMCSKWYLSMENQSTWHDPSM</sequence>
<dbReference type="Gene3D" id="3.90.550.10">
    <property type="entry name" value="Spore Coat Polysaccharide Biosynthesis Protein SpsA, Chain A"/>
    <property type="match status" value="1"/>
</dbReference>
<dbReference type="Proteomes" id="UP001190700">
    <property type="component" value="Unassembled WGS sequence"/>
</dbReference>
<dbReference type="InterPro" id="IPR029044">
    <property type="entry name" value="Nucleotide-diphossugar_trans"/>
</dbReference>